<accession>A0ABS4DNA8</accession>
<feature type="domain" description="General stress protein FMN-binding split barrel" evidence="1">
    <location>
        <begin position="8"/>
        <end position="140"/>
    </location>
</feature>
<sequence length="160" mass="17310">MADASELKQKFWDAVKDDRTVMLGLADANSHPRPMTAMIEGDEGGPVWFFTGTSTELGAGVSAPAPALLTLSSKGHDVFATVHGTLSRTHDRAVIDRLWNPFIAAWYEGGKDDPTLVLLRFDPADAEIWLEGSSLVAGVKAMLGVDPKKDYQDNVGQVRL</sequence>
<dbReference type="EMBL" id="JAGJRS010000018">
    <property type="protein sequence ID" value="MBP1474533.1"/>
    <property type="molecule type" value="Genomic_DNA"/>
</dbReference>
<evidence type="ECO:0000313" key="2">
    <source>
        <dbReference type="EMBL" id="MBP1474533.1"/>
    </source>
</evidence>
<protein>
    <submittedName>
        <fullName evidence="2">Pyridoxamine 5'-phosphate oxidase family protein</fullName>
    </submittedName>
</protein>
<evidence type="ECO:0000313" key="3">
    <source>
        <dbReference type="Proteomes" id="UP000823790"/>
    </source>
</evidence>
<dbReference type="Proteomes" id="UP000823790">
    <property type="component" value="Unassembled WGS sequence"/>
</dbReference>
<proteinExistence type="predicted"/>
<dbReference type="InterPro" id="IPR012349">
    <property type="entry name" value="Split_barrel_FMN-bd"/>
</dbReference>
<dbReference type="PANTHER" id="PTHR34818:SF1">
    <property type="entry name" value="PROTEIN BLI-3"/>
    <property type="match status" value="1"/>
</dbReference>
<dbReference type="RefSeq" id="WP_209619476.1">
    <property type="nucleotide sequence ID" value="NZ_JAGJRS010000018.1"/>
</dbReference>
<dbReference type="InterPro" id="IPR052917">
    <property type="entry name" value="Stress-Dev_Protein"/>
</dbReference>
<dbReference type="Gene3D" id="2.30.110.10">
    <property type="entry name" value="Electron Transport, Fmn-binding Protein, Chain A"/>
    <property type="match status" value="1"/>
</dbReference>
<dbReference type="Pfam" id="PF16242">
    <property type="entry name" value="Pyrid_ox_like"/>
    <property type="match status" value="1"/>
</dbReference>
<gene>
    <name evidence="2" type="ORF">J7I44_09475</name>
</gene>
<keyword evidence="3" id="KW-1185">Reference proteome</keyword>
<dbReference type="SUPFAM" id="SSF50475">
    <property type="entry name" value="FMN-binding split barrel"/>
    <property type="match status" value="1"/>
</dbReference>
<name>A0ABS4DNA8_9GAMM</name>
<reference evidence="2 3" key="1">
    <citation type="submission" date="2021-04" db="EMBL/GenBank/DDBJ databases">
        <authorList>
            <person name="Huq M.A."/>
        </authorList>
    </citation>
    <scope>NUCLEOTIDE SEQUENCE [LARGE SCALE GENOMIC DNA]</scope>
    <source>
        <strain evidence="2 3">MAH-13</strain>
    </source>
</reference>
<dbReference type="PANTHER" id="PTHR34818">
    <property type="entry name" value="PROTEIN BLI-3"/>
    <property type="match status" value="1"/>
</dbReference>
<dbReference type="InterPro" id="IPR038725">
    <property type="entry name" value="YdaG_split_barrel_FMN-bd"/>
</dbReference>
<comment type="caution">
    <text evidence="2">The sequence shown here is derived from an EMBL/GenBank/DDBJ whole genome shotgun (WGS) entry which is preliminary data.</text>
</comment>
<organism evidence="2 3">
    <name type="scientific">Frateuria flava</name>
    <dbReference type="NCBI Taxonomy" id="2821489"/>
    <lineage>
        <taxon>Bacteria</taxon>
        <taxon>Pseudomonadati</taxon>
        <taxon>Pseudomonadota</taxon>
        <taxon>Gammaproteobacteria</taxon>
        <taxon>Lysobacterales</taxon>
        <taxon>Rhodanobacteraceae</taxon>
        <taxon>Frateuria</taxon>
    </lineage>
</organism>
<evidence type="ECO:0000259" key="1">
    <source>
        <dbReference type="Pfam" id="PF16242"/>
    </source>
</evidence>